<dbReference type="InterPro" id="IPR027805">
    <property type="entry name" value="Transposase_HTH_dom"/>
</dbReference>
<keyword evidence="11" id="KW-1185">Reference proteome</keyword>
<dbReference type="Ensembl" id="ENSNMLT00000026574.1">
    <property type="protein sequence ID" value="ENSNMLP00000023744.1"/>
    <property type="gene ID" value="ENSNMLG00000015281.1"/>
</dbReference>
<reference evidence="10" key="1">
    <citation type="submission" date="2025-08" db="UniProtKB">
        <authorList>
            <consortium name="Ensembl"/>
        </authorList>
    </citation>
    <scope>IDENTIFICATION</scope>
</reference>
<proteinExistence type="predicted"/>
<evidence type="ECO:0000259" key="9">
    <source>
        <dbReference type="PROSITE" id="PS50950"/>
    </source>
</evidence>
<protein>
    <recommendedName>
        <fullName evidence="9">THAP-type domain-containing protein</fullName>
    </recommendedName>
</protein>
<dbReference type="Gene3D" id="6.20.210.20">
    <property type="entry name" value="THAP domain"/>
    <property type="match status" value="1"/>
</dbReference>
<evidence type="ECO:0000256" key="1">
    <source>
        <dbReference type="ARBA" id="ARBA00001968"/>
    </source>
</evidence>
<organism evidence="10 11">
    <name type="scientific">Neogobius melanostomus</name>
    <name type="common">round goby</name>
    <dbReference type="NCBI Taxonomy" id="47308"/>
    <lineage>
        <taxon>Eukaryota</taxon>
        <taxon>Metazoa</taxon>
        <taxon>Chordata</taxon>
        <taxon>Craniata</taxon>
        <taxon>Vertebrata</taxon>
        <taxon>Euteleostomi</taxon>
        <taxon>Actinopterygii</taxon>
        <taxon>Neopterygii</taxon>
        <taxon>Teleostei</taxon>
        <taxon>Neoteleostei</taxon>
        <taxon>Acanthomorphata</taxon>
        <taxon>Gobiaria</taxon>
        <taxon>Gobiiformes</taxon>
        <taxon>Gobioidei</taxon>
        <taxon>Gobiidae</taxon>
        <taxon>Benthophilinae</taxon>
        <taxon>Neogobiini</taxon>
        <taxon>Neogobius</taxon>
    </lineage>
</organism>
<feature type="coiled-coil region" evidence="7">
    <location>
        <begin position="166"/>
        <end position="193"/>
    </location>
</feature>
<reference evidence="10" key="2">
    <citation type="submission" date="2025-09" db="UniProtKB">
        <authorList>
            <consortium name="Ensembl"/>
        </authorList>
    </citation>
    <scope>IDENTIFICATION</scope>
</reference>
<dbReference type="PANTHER" id="PTHR23080:SF133">
    <property type="entry name" value="SI:CH211-262I1.5-RELATED"/>
    <property type="match status" value="1"/>
</dbReference>
<evidence type="ECO:0000256" key="2">
    <source>
        <dbReference type="ARBA" id="ARBA00022723"/>
    </source>
</evidence>
<dbReference type="SUPFAM" id="SSF57716">
    <property type="entry name" value="Glucocorticoid receptor-like (DNA-binding domain)"/>
    <property type="match status" value="1"/>
</dbReference>
<feature type="domain" description="THAP-type" evidence="9">
    <location>
        <begin position="24"/>
        <end position="107"/>
    </location>
</feature>
<dbReference type="AlphaFoldDB" id="A0A8C6TV66"/>
<evidence type="ECO:0000256" key="5">
    <source>
        <dbReference type="ARBA" id="ARBA00023125"/>
    </source>
</evidence>
<dbReference type="SMART" id="SM00980">
    <property type="entry name" value="THAP"/>
    <property type="match status" value="1"/>
</dbReference>
<keyword evidence="7" id="KW-0175">Coiled coil</keyword>
<evidence type="ECO:0000256" key="4">
    <source>
        <dbReference type="ARBA" id="ARBA00022833"/>
    </source>
</evidence>
<evidence type="ECO:0000313" key="10">
    <source>
        <dbReference type="Ensembl" id="ENSNMLP00000023744.1"/>
    </source>
</evidence>
<dbReference type="Pfam" id="PF05485">
    <property type="entry name" value="THAP"/>
    <property type="match status" value="1"/>
</dbReference>
<evidence type="ECO:0000256" key="6">
    <source>
        <dbReference type="PROSITE-ProRule" id="PRU00309"/>
    </source>
</evidence>
<name>A0A8C6TV66_9GOBI</name>
<dbReference type="SMART" id="SM00692">
    <property type="entry name" value="DM3"/>
    <property type="match status" value="1"/>
</dbReference>
<dbReference type="PANTHER" id="PTHR23080">
    <property type="entry name" value="THAP DOMAIN PROTEIN"/>
    <property type="match status" value="1"/>
</dbReference>
<dbReference type="GO" id="GO:0008270">
    <property type="term" value="F:zinc ion binding"/>
    <property type="evidence" value="ECO:0007669"/>
    <property type="project" value="UniProtKB-KW"/>
</dbReference>
<evidence type="ECO:0000256" key="3">
    <source>
        <dbReference type="ARBA" id="ARBA00022771"/>
    </source>
</evidence>
<keyword evidence="4" id="KW-0862">Zinc</keyword>
<dbReference type="Pfam" id="PF13613">
    <property type="entry name" value="HTH_Tnp_4"/>
    <property type="match status" value="1"/>
</dbReference>
<dbReference type="InterPro" id="IPR027806">
    <property type="entry name" value="HARBI1_dom"/>
</dbReference>
<evidence type="ECO:0000313" key="11">
    <source>
        <dbReference type="Proteomes" id="UP000694523"/>
    </source>
</evidence>
<comment type="cofactor">
    <cofactor evidence="1">
        <name>a divalent metal cation</name>
        <dbReference type="ChEBI" id="CHEBI:60240"/>
    </cofactor>
</comment>
<keyword evidence="5 6" id="KW-0238">DNA-binding</keyword>
<feature type="compositionally biased region" description="Basic and acidic residues" evidence="8">
    <location>
        <begin position="138"/>
        <end position="155"/>
    </location>
</feature>
<dbReference type="PROSITE" id="PS50950">
    <property type="entry name" value="ZF_THAP"/>
    <property type="match status" value="1"/>
</dbReference>
<keyword evidence="2" id="KW-0479">Metal-binding</keyword>
<dbReference type="InterPro" id="IPR006612">
    <property type="entry name" value="THAP_Znf"/>
</dbReference>
<keyword evidence="3 6" id="KW-0863">Zinc-finger</keyword>
<evidence type="ECO:0000256" key="8">
    <source>
        <dbReference type="SAM" id="MobiDB-lite"/>
    </source>
</evidence>
<dbReference type="Pfam" id="PF13359">
    <property type="entry name" value="DDE_Tnp_4"/>
    <property type="match status" value="1"/>
</dbReference>
<sequence>MCGYVYTMTSKRTKFTFQTREDSTTRYHCCVPKCAASARCNSALSFFTLPQGDELKLKWVTNIRRDNFAITNHTRICSRHFMPADMKEPSNPQGRRRLRSGAVPVLFEWNHYSLPAPRPGVKEPREEPDCPSEEPKEEPDSPSEHSVDVTTRPDHDYCSSAEPGALDWALSVIEELRAENAALRRQMEEMAISNKFGLERFAASDEDIMFYTKFASYAHLMSFWSQIEPATRDIVHLTRAQTVRPALPTSLQPVDEFFLFMMYLSLGPALKDLAHRFKIHQCTVSRIITTWANLLYTVLGAIGIWLDEETIDQNLPEVFSEYSDTHVILGCTELCCQTPDSLLLQSEVFSDSKSHSTFKGLIGMAPHGPVMFVSPLYQGSISNREILKRSGLVPLLQPSMAIMVDEGFLVEDLVPCKVPAFLRKKKQLSREEVRKTQSIMRLRVHVERVIRRVKEHKLFSTEIPLSLTGCINQLYAVACVLINYQDGPSVKAGARKGSLCLT</sequence>
<dbReference type="GO" id="GO:0003677">
    <property type="term" value="F:DNA binding"/>
    <property type="evidence" value="ECO:0007669"/>
    <property type="project" value="UniProtKB-UniRule"/>
</dbReference>
<feature type="region of interest" description="Disordered" evidence="8">
    <location>
        <begin position="117"/>
        <end position="155"/>
    </location>
</feature>
<evidence type="ECO:0000256" key="7">
    <source>
        <dbReference type="SAM" id="Coils"/>
    </source>
</evidence>
<accession>A0A8C6TV66</accession>
<dbReference type="Proteomes" id="UP000694523">
    <property type="component" value="Unplaced"/>
</dbReference>
<dbReference type="InterPro" id="IPR038441">
    <property type="entry name" value="THAP_Znf_sf"/>
</dbReference>